<keyword evidence="5 6" id="KW-0472">Membrane</keyword>
<dbReference type="EMBL" id="UINC01015858">
    <property type="protein sequence ID" value="SVA66464.1"/>
    <property type="molecule type" value="Genomic_DNA"/>
</dbReference>
<protein>
    <recommendedName>
        <fullName evidence="8">Branched-chain amino acid ABC transporter permease</fullName>
    </recommendedName>
</protein>
<feature type="transmembrane region" description="Helical" evidence="6">
    <location>
        <begin position="116"/>
        <end position="133"/>
    </location>
</feature>
<dbReference type="InterPro" id="IPR043428">
    <property type="entry name" value="LivM-like"/>
</dbReference>
<dbReference type="CDD" id="cd06581">
    <property type="entry name" value="TM_PBP1_LivM_like"/>
    <property type="match status" value="1"/>
</dbReference>
<sequence>MLSNVMKDWLGVCFVTTLGLAILIFIPILFDLFEVLQMTKYVVLALFALSLAYIWGFGGILSFGQAGFFGLGGYTFAVSAINMGQTTIPFIMAIGLCALFAAALGYFMFYGRLNDVYMGVVTLVVTLILWKFINHTAGPEYIIGKARLGGFNGMPSIPIMTLPWEPDVELEPGQLFQYFMAILIVVYLFLHVLIKSKFGRVAISIRENEVRTGLLGYDVRLYKLGIFTIGGAIGGAAGAMWATYQTFIDPHAFSLEVSAKCLIWVMAGGVGTLFGRIVGVVALEYISLKLGETAFLNNLVILGTILVFLVLLLPKGIFPTARNFVAMLWHRSKRSNEGKST</sequence>
<dbReference type="GO" id="GO:0015658">
    <property type="term" value="F:branched-chain amino acid transmembrane transporter activity"/>
    <property type="evidence" value="ECO:0007669"/>
    <property type="project" value="InterPro"/>
</dbReference>
<keyword evidence="2" id="KW-1003">Cell membrane</keyword>
<reference evidence="7" key="1">
    <citation type="submission" date="2018-05" db="EMBL/GenBank/DDBJ databases">
        <authorList>
            <person name="Lanie J.A."/>
            <person name="Ng W.-L."/>
            <person name="Kazmierczak K.M."/>
            <person name="Andrzejewski T.M."/>
            <person name="Davidsen T.M."/>
            <person name="Wayne K.J."/>
            <person name="Tettelin H."/>
            <person name="Glass J.I."/>
            <person name="Rusch D."/>
            <person name="Podicherti R."/>
            <person name="Tsui H.-C.T."/>
            <person name="Winkler M.E."/>
        </authorList>
    </citation>
    <scope>NUCLEOTIDE SEQUENCE</scope>
</reference>
<dbReference type="AlphaFoldDB" id="A0A381XNW9"/>
<feature type="transmembrane region" description="Helical" evidence="6">
    <location>
        <begin position="262"/>
        <end position="283"/>
    </location>
</feature>
<evidence type="ECO:0000256" key="5">
    <source>
        <dbReference type="ARBA" id="ARBA00023136"/>
    </source>
</evidence>
<evidence type="ECO:0000256" key="1">
    <source>
        <dbReference type="ARBA" id="ARBA00004651"/>
    </source>
</evidence>
<dbReference type="PANTHER" id="PTHR30482">
    <property type="entry name" value="HIGH-AFFINITY BRANCHED-CHAIN AMINO ACID TRANSPORT SYSTEM PERMEASE"/>
    <property type="match status" value="1"/>
</dbReference>
<feature type="transmembrane region" description="Helical" evidence="6">
    <location>
        <begin position="9"/>
        <end position="30"/>
    </location>
</feature>
<keyword evidence="4 6" id="KW-1133">Transmembrane helix</keyword>
<dbReference type="PANTHER" id="PTHR30482:SF17">
    <property type="entry name" value="ABC TRANSPORTER ATP-BINDING PROTEIN"/>
    <property type="match status" value="1"/>
</dbReference>
<evidence type="ECO:0000256" key="6">
    <source>
        <dbReference type="SAM" id="Phobius"/>
    </source>
</evidence>
<feature type="transmembrane region" description="Helical" evidence="6">
    <location>
        <begin position="42"/>
        <end position="61"/>
    </location>
</feature>
<evidence type="ECO:0000256" key="3">
    <source>
        <dbReference type="ARBA" id="ARBA00022692"/>
    </source>
</evidence>
<organism evidence="7">
    <name type="scientific">marine metagenome</name>
    <dbReference type="NCBI Taxonomy" id="408172"/>
    <lineage>
        <taxon>unclassified sequences</taxon>
        <taxon>metagenomes</taxon>
        <taxon>ecological metagenomes</taxon>
    </lineage>
</organism>
<dbReference type="Pfam" id="PF02653">
    <property type="entry name" value="BPD_transp_2"/>
    <property type="match status" value="1"/>
</dbReference>
<evidence type="ECO:0000256" key="4">
    <source>
        <dbReference type="ARBA" id="ARBA00022989"/>
    </source>
</evidence>
<comment type="subcellular location">
    <subcellularLocation>
        <location evidence="1">Cell membrane</location>
        <topology evidence="1">Multi-pass membrane protein</topology>
    </subcellularLocation>
</comment>
<gene>
    <name evidence="7" type="ORF">METZ01_LOCUS119318</name>
</gene>
<dbReference type="GO" id="GO:0005886">
    <property type="term" value="C:plasma membrane"/>
    <property type="evidence" value="ECO:0007669"/>
    <property type="project" value="UniProtKB-SubCell"/>
</dbReference>
<feature type="transmembrane region" description="Helical" evidence="6">
    <location>
        <begin position="90"/>
        <end position="109"/>
    </location>
</feature>
<keyword evidence="3 6" id="KW-0812">Transmembrane</keyword>
<dbReference type="InterPro" id="IPR001851">
    <property type="entry name" value="ABC_transp_permease"/>
</dbReference>
<feature type="transmembrane region" description="Helical" evidence="6">
    <location>
        <begin position="295"/>
        <end position="313"/>
    </location>
</feature>
<evidence type="ECO:0000256" key="2">
    <source>
        <dbReference type="ARBA" id="ARBA00022475"/>
    </source>
</evidence>
<feature type="transmembrane region" description="Helical" evidence="6">
    <location>
        <begin position="175"/>
        <end position="194"/>
    </location>
</feature>
<feature type="transmembrane region" description="Helical" evidence="6">
    <location>
        <begin position="221"/>
        <end position="242"/>
    </location>
</feature>
<name>A0A381XNW9_9ZZZZ</name>
<accession>A0A381XNW9</accession>
<evidence type="ECO:0008006" key="8">
    <source>
        <dbReference type="Google" id="ProtNLM"/>
    </source>
</evidence>
<proteinExistence type="predicted"/>
<evidence type="ECO:0000313" key="7">
    <source>
        <dbReference type="EMBL" id="SVA66464.1"/>
    </source>
</evidence>